<evidence type="ECO:0000256" key="4">
    <source>
        <dbReference type="ARBA" id="ARBA00058938"/>
    </source>
</evidence>
<dbReference type="PROSITE" id="PS51077">
    <property type="entry name" value="HTH_ICLR"/>
    <property type="match status" value="1"/>
</dbReference>
<dbReference type="InterPro" id="IPR029016">
    <property type="entry name" value="GAF-like_dom_sf"/>
</dbReference>
<dbReference type="Proteomes" id="UP000450917">
    <property type="component" value="Unassembled WGS sequence"/>
</dbReference>
<dbReference type="InterPro" id="IPR050707">
    <property type="entry name" value="HTH_MetabolicPath_Reg"/>
</dbReference>
<dbReference type="InterPro" id="IPR036390">
    <property type="entry name" value="WH_DNA-bd_sf"/>
</dbReference>
<evidence type="ECO:0000313" key="9">
    <source>
        <dbReference type="Proteomes" id="UP000450917"/>
    </source>
</evidence>
<organism evidence="8 9">
    <name type="scientific">Paenibacillus validus</name>
    <dbReference type="NCBI Taxonomy" id="44253"/>
    <lineage>
        <taxon>Bacteria</taxon>
        <taxon>Bacillati</taxon>
        <taxon>Bacillota</taxon>
        <taxon>Bacilli</taxon>
        <taxon>Bacillales</taxon>
        <taxon>Paenibacillaceae</taxon>
        <taxon>Paenibacillus</taxon>
    </lineage>
</organism>
<dbReference type="Gene3D" id="1.10.10.10">
    <property type="entry name" value="Winged helix-like DNA-binding domain superfamily/Winged helix DNA-binding domain"/>
    <property type="match status" value="1"/>
</dbReference>
<keyword evidence="9" id="KW-1185">Reference proteome</keyword>
<dbReference type="InterPro" id="IPR014757">
    <property type="entry name" value="Tscrpt_reg_IclR_C"/>
</dbReference>
<keyword evidence="2" id="KW-0238">DNA-binding</keyword>
<dbReference type="RefSeq" id="WP_127607568.1">
    <property type="nucleotide sequence ID" value="NZ_JARTHJ010000170.1"/>
</dbReference>
<dbReference type="GO" id="GO:0003700">
    <property type="term" value="F:DNA-binding transcription factor activity"/>
    <property type="evidence" value="ECO:0007669"/>
    <property type="project" value="TreeGrafter"/>
</dbReference>
<dbReference type="FunFam" id="1.10.10.10:FF:000056">
    <property type="entry name" value="IclR family transcriptional regulator"/>
    <property type="match status" value="1"/>
</dbReference>
<dbReference type="AlphaFoldDB" id="A0A7X3CQM6"/>
<dbReference type="SUPFAM" id="SSF46785">
    <property type="entry name" value="Winged helix' DNA-binding domain"/>
    <property type="match status" value="1"/>
</dbReference>
<dbReference type="Pfam" id="PF09339">
    <property type="entry name" value="HTH_IclR"/>
    <property type="match status" value="1"/>
</dbReference>
<dbReference type="SUPFAM" id="SSF55781">
    <property type="entry name" value="GAF domain-like"/>
    <property type="match status" value="1"/>
</dbReference>
<evidence type="ECO:0000313" key="8">
    <source>
        <dbReference type="EMBL" id="MUG69337.1"/>
    </source>
</evidence>
<comment type="caution">
    <text evidence="8">The sequence shown here is derived from an EMBL/GenBank/DDBJ whole genome shotgun (WGS) entry which is preliminary data.</text>
</comment>
<dbReference type="GO" id="GO:0045892">
    <property type="term" value="P:negative regulation of DNA-templated transcription"/>
    <property type="evidence" value="ECO:0007669"/>
    <property type="project" value="UniProtKB-ARBA"/>
</dbReference>
<sequence length="258" mass="28884">MPDKPAGESTLSSVKNSLRILNSFTNEEPEKRVIDLANELQLGKSTVSRLLSTLASEGFVTKDPETQKYRLGLRILTLNSIVIANLEVNKEARPILRNLVNETGEAAHIAVLENQEVVYTEQIECSHPVRILSYVGRRNPVHCTSSGKLLYAFLDRVAIVKLLQQELKAYTPNTITDPDILKKELMEIKQAEFCYSDCEFLQDVVSFAAPIRDYTGKVIAAISLVGPKHRILKHQHSTIKNKVIKAAKEISRNLGYMA</sequence>
<dbReference type="Gene3D" id="3.30.450.40">
    <property type="match status" value="1"/>
</dbReference>
<evidence type="ECO:0000256" key="3">
    <source>
        <dbReference type="ARBA" id="ARBA00023163"/>
    </source>
</evidence>
<evidence type="ECO:0000256" key="1">
    <source>
        <dbReference type="ARBA" id="ARBA00023015"/>
    </source>
</evidence>
<evidence type="ECO:0000256" key="5">
    <source>
        <dbReference type="ARBA" id="ARBA00070406"/>
    </source>
</evidence>
<evidence type="ECO:0000256" key="2">
    <source>
        <dbReference type="ARBA" id="ARBA00023125"/>
    </source>
</evidence>
<proteinExistence type="predicted"/>
<dbReference type="InterPro" id="IPR005471">
    <property type="entry name" value="Tscrpt_reg_IclR_N"/>
</dbReference>
<dbReference type="PANTHER" id="PTHR30136:SF35">
    <property type="entry name" value="HTH-TYPE TRANSCRIPTIONAL REGULATOR RV1719"/>
    <property type="match status" value="1"/>
</dbReference>
<dbReference type="PROSITE" id="PS51078">
    <property type="entry name" value="ICLR_ED"/>
    <property type="match status" value="1"/>
</dbReference>
<dbReference type="GO" id="GO:0003677">
    <property type="term" value="F:DNA binding"/>
    <property type="evidence" value="ECO:0007669"/>
    <property type="project" value="UniProtKB-KW"/>
</dbReference>
<evidence type="ECO:0000259" key="6">
    <source>
        <dbReference type="PROSITE" id="PS51077"/>
    </source>
</evidence>
<reference evidence="8 9" key="1">
    <citation type="submission" date="2019-11" db="EMBL/GenBank/DDBJ databases">
        <title>Draft genome sequences of five Paenibacillus species of dairy origin.</title>
        <authorList>
            <person name="Olajide A.M."/>
            <person name="Chen S."/>
            <person name="Lapointe G."/>
        </authorList>
    </citation>
    <scope>NUCLEOTIDE SEQUENCE [LARGE SCALE GENOMIC DNA]</scope>
    <source>
        <strain evidence="8 9">2CS3</strain>
    </source>
</reference>
<keyword evidence="1" id="KW-0805">Transcription regulation</keyword>
<keyword evidence="3" id="KW-0804">Transcription</keyword>
<gene>
    <name evidence="8" type="ORF">GNP93_01475</name>
</gene>
<dbReference type="EMBL" id="WNZX01000001">
    <property type="protein sequence ID" value="MUG69337.1"/>
    <property type="molecule type" value="Genomic_DNA"/>
</dbReference>
<dbReference type="PANTHER" id="PTHR30136">
    <property type="entry name" value="HELIX-TURN-HELIX TRANSCRIPTIONAL REGULATOR, ICLR FAMILY"/>
    <property type="match status" value="1"/>
</dbReference>
<dbReference type="InterPro" id="IPR036388">
    <property type="entry name" value="WH-like_DNA-bd_sf"/>
</dbReference>
<dbReference type="Pfam" id="PF01614">
    <property type="entry name" value="IclR_C"/>
    <property type="match status" value="1"/>
</dbReference>
<name>A0A7X3CQM6_9BACL</name>
<accession>A0A7X3CQM6</accession>
<feature type="domain" description="HTH iclR-type" evidence="6">
    <location>
        <begin position="11"/>
        <end position="73"/>
    </location>
</feature>
<evidence type="ECO:0000259" key="7">
    <source>
        <dbReference type="PROSITE" id="PS51078"/>
    </source>
</evidence>
<dbReference type="SMART" id="SM00346">
    <property type="entry name" value="HTH_ICLR"/>
    <property type="match status" value="1"/>
</dbReference>
<feature type="domain" description="IclR-ED" evidence="7">
    <location>
        <begin position="74"/>
        <end position="256"/>
    </location>
</feature>
<protein>
    <recommendedName>
        <fullName evidence="5">Glycerol operon regulatory protein</fullName>
    </recommendedName>
</protein>
<comment type="function">
    <text evidence="4">May be an activator protein for the gylABX operon.</text>
</comment>